<sequence>MKKRIGIYSGLILLVVFLASCSTNSATTSSTSQVDSTKQEITLANAQELNTIDPSNAIDANSRIVINNIYEGLYRLDESNQPVPAGAAELPEISADGLTYTIKLNDKATWSNGVKVTADDYLYAWNRAITSESAAENLPYFTNIKNAKEIIAGEKAASELGVRKIADLTVEITLHTASSYFSSLLANPPFFPLNKAYTESQGEEFSSDSDHAIYNGPFTLGDFAGPGIGGSWTYYKNDQYWDQEQVKLDKIDVQVIKETNSGIDLYKTGKIDQVAISGEYVKNEVSDQGFVSENAPTIAFFGYNHTSKIYQNEKIRQAISLVIDREALVTNILGDGSTVATGIVPPKLQINAETGKDFTDEAGNLLKTEVTEAQKLWAEAKKELNIEELTIRLISFDSDRMKSLATYIQGTVEENLAGAKVEVNISPVGVFIEQATKQDFDIYMPTWGADYADASSLLSLFQSESASNWGKYHNPEYDKQLAEANSTNANDAEARWANLQAAQKIILEEAGVTPIYFQSSAFLRNPKLKGIVYHTTGPSLDYKSAYLED</sequence>
<dbReference type="GO" id="GO:0015833">
    <property type="term" value="P:peptide transport"/>
    <property type="evidence" value="ECO:0007669"/>
    <property type="project" value="UniProtKB-KW"/>
</dbReference>
<evidence type="ECO:0000256" key="4">
    <source>
        <dbReference type="ARBA" id="ARBA00022729"/>
    </source>
</evidence>
<dbReference type="GO" id="GO:0030288">
    <property type="term" value="C:outer membrane-bounded periplasmic space"/>
    <property type="evidence" value="ECO:0007669"/>
    <property type="project" value="UniProtKB-ARBA"/>
</dbReference>
<dbReference type="InterPro" id="IPR039424">
    <property type="entry name" value="SBP_5"/>
</dbReference>
<keyword evidence="3" id="KW-0813">Transport</keyword>
<reference evidence="8" key="1">
    <citation type="submission" date="2020-12" db="EMBL/GenBank/DDBJ databases">
        <title>Vagococcus allomyrinae sp. nov. and Enterococcus lavae sp. nov., isolated from the larvae of Allomyrina dichotoma.</title>
        <authorList>
            <person name="Lee S.D."/>
        </authorList>
    </citation>
    <scope>NUCLEOTIDE SEQUENCE</scope>
    <source>
        <strain evidence="8">BWB3-3</strain>
    </source>
</reference>
<evidence type="ECO:0000256" key="6">
    <source>
        <dbReference type="SAM" id="SignalP"/>
    </source>
</evidence>
<dbReference type="FunFam" id="3.90.76.10:FF:000001">
    <property type="entry name" value="Oligopeptide ABC transporter substrate-binding protein"/>
    <property type="match status" value="1"/>
</dbReference>
<keyword evidence="4 6" id="KW-0732">Signal</keyword>
<dbReference type="FunFam" id="3.10.105.10:FF:000001">
    <property type="entry name" value="Oligopeptide ABC transporter, oligopeptide-binding protein"/>
    <property type="match status" value="1"/>
</dbReference>
<dbReference type="GO" id="GO:0043190">
    <property type="term" value="C:ATP-binding cassette (ABC) transporter complex"/>
    <property type="evidence" value="ECO:0007669"/>
    <property type="project" value="InterPro"/>
</dbReference>
<organism evidence="8 9">
    <name type="scientific">Vagococcus allomyrinae</name>
    <dbReference type="NCBI Taxonomy" id="2794353"/>
    <lineage>
        <taxon>Bacteria</taxon>
        <taxon>Bacillati</taxon>
        <taxon>Bacillota</taxon>
        <taxon>Bacilli</taxon>
        <taxon>Lactobacillales</taxon>
        <taxon>Enterococcaceae</taxon>
        <taxon>Vagococcus</taxon>
    </lineage>
</organism>
<comment type="caution">
    <text evidence="8">The sequence shown here is derived from an EMBL/GenBank/DDBJ whole genome shotgun (WGS) entry which is preliminary data.</text>
</comment>
<dbReference type="PANTHER" id="PTHR30290:SF10">
    <property type="entry name" value="PERIPLASMIC OLIGOPEPTIDE-BINDING PROTEIN-RELATED"/>
    <property type="match status" value="1"/>
</dbReference>
<feature type="chain" id="PRO_5039190403" evidence="6">
    <location>
        <begin position="26"/>
        <end position="549"/>
    </location>
</feature>
<dbReference type="AlphaFoldDB" id="A0A940SSV4"/>
<comment type="similarity">
    <text evidence="2">Belongs to the bacterial solute-binding protein 5 family.</text>
</comment>
<comment type="subcellular location">
    <subcellularLocation>
        <location evidence="1">Cell envelope</location>
    </subcellularLocation>
</comment>
<evidence type="ECO:0000313" key="8">
    <source>
        <dbReference type="EMBL" id="MBP1039645.1"/>
    </source>
</evidence>
<feature type="signal peptide" evidence="6">
    <location>
        <begin position="1"/>
        <end position="25"/>
    </location>
</feature>
<dbReference type="Proteomes" id="UP000674938">
    <property type="component" value="Unassembled WGS sequence"/>
</dbReference>
<dbReference type="SUPFAM" id="SSF53850">
    <property type="entry name" value="Periplasmic binding protein-like II"/>
    <property type="match status" value="1"/>
</dbReference>
<gene>
    <name evidence="8" type="ORF">I6N95_01360</name>
</gene>
<dbReference type="CDD" id="cd08504">
    <property type="entry name" value="PBP2_OppA"/>
    <property type="match status" value="1"/>
</dbReference>
<evidence type="ECO:0000256" key="2">
    <source>
        <dbReference type="ARBA" id="ARBA00005695"/>
    </source>
</evidence>
<name>A0A940SSV4_9ENTE</name>
<dbReference type="Gene3D" id="3.10.105.10">
    <property type="entry name" value="Dipeptide-binding Protein, Domain 3"/>
    <property type="match status" value="1"/>
</dbReference>
<accession>A0A940SSV4</accession>
<dbReference type="PROSITE" id="PS51257">
    <property type="entry name" value="PROKAR_LIPOPROTEIN"/>
    <property type="match status" value="1"/>
</dbReference>
<evidence type="ECO:0000259" key="7">
    <source>
        <dbReference type="Pfam" id="PF00496"/>
    </source>
</evidence>
<dbReference type="Gene3D" id="3.90.76.10">
    <property type="entry name" value="Dipeptide-binding Protein, Domain 1"/>
    <property type="match status" value="1"/>
</dbReference>
<protein>
    <submittedName>
        <fullName evidence="8">Peptide ABC transporter substrate-binding protein</fullName>
    </submittedName>
</protein>
<dbReference type="RefSeq" id="WP_209524541.1">
    <property type="nucleotide sequence ID" value="NZ_JAEEGA010000001.1"/>
</dbReference>
<evidence type="ECO:0000256" key="3">
    <source>
        <dbReference type="ARBA" id="ARBA00022448"/>
    </source>
</evidence>
<evidence type="ECO:0000256" key="1">
    <source>
        <dbReference type="ARBA" id="ARBA00004196"/>
    </source>
</evidence>
<keyword evidence="5" id="KW-0571">Peptide transport</keyword>
<evidence type="ECO:0000256" key="5">
    <source>
        <dbReference type="ARBA" id="ARBA00022856"/>
    </source>
</evidence>
<keyword evidence="5" id="KW-0653">Protein transport</keyword>
<dbReference type="PANTHER" id="PTHR30290">
    <property type="entry name" value="PERIPLASMIC BINDING COMPONENT OF ABC TRANSPORTER"/>
    <property type="match status" value="1"/>
</dbReference>
<dbReference type="InterPro" id="IPR000914">
    <property type="entry name" value="SBP_5_dom"/>
</dbReference>
<dbReference type="Gene3D" id="3.40.190.10">
    <property type="entry name" value="Periplasmic binding protein-like II"/>
    <property type="match status" value="1"/>
</dbReference>
<evidence type="ECO:0000313" key="9">
    <source>
        <dbReference type="Proteomes" id="UP000674938"/>
    </source>
</evidence>
<keyword evidence="9" id="KW-1185">Reference proteome</keyword>
<dbReference type="EMBL" id="JAEEGA010000001">
    <property type="protein sequence ID" value="MBP1039645.1"/>
    <property type="molecule type" value="Genomic_DNA"/>
</dbReference>
<dbReference type="GO" id="GO:1904680">
    <property type="term" value="F:peptide transmembrane transporter activity"/>
    <property type="evidence" value="ECO:0007669"/>
    <property type="project" value="TreeGrafter"/>
</dbReference>
<proteinExistence type="inferred from homology"/>
<dbReference type="Pfam" id="PF00496">
    <property type="entry name" value="SBP_bac_5"/>
    <property type="match status" value="1"/>
</dbReference>
<feature type="domain" description="Solute-binding protein family 5" evidence="7">
    <location>
        <begin position="82"/>
        <end position="468"/>
    </location>
</feature>
<dbReference type="InterPro" id="IPR030678">
    <property type="entry name" value="Peptide/Ni-bd"/>
</dbReference>
<dbReference type="PIRSF" id="PIRSF002741">
    <property type="entry name" value="MppA"/>
    <property type="match status" value="1"/>
</dbReference>